<dbReference type="CDD" id="cd00207">
    <property type="entry name" value="fer2"/>
    <property type="match status" value="1"/>
</dbReference>
<sequence length="616" mass="70375">MKDLDIWLKYTGKVAWPTIILFLSLLSGYILLCYLFKMGFSKVWIACSGAAMAYSMFTVAHEASHGNISGGIRSFKKIENALGWGSSFFLLFPFSAFVVIHLQHHAHTNDPVRDPDNYVNGKNAFLVFFRCLTLIAHYFKLSLGKDSKKNITMKSVRSQSLFFLVFQLTSIGSIILIGEGELLFYVFILPALIAAPVLAFSFDWIPHYPHHNLGKYHNTRAITIPGLEFLSLYQSYHLMHHLYPRVPFYSYKNCFLDYENELRKEKSPIEGFGKYDLQLLRKKNTYFDLLDHKKWNYILEVENVFHETHDAIKIVFRNLDTIPFTYQSGQYVVISDYVNNRLVSRCYSICEDPLTGKLAVAVKRVANGKLSNHLLDVIQSGYKLRVSGPYGQFVLPEVLQNPMLLIAGGSGITPIISMLKTVLHTSNQRVTLLYGCRSAIDVIFEKEIEELSKKHEDRLTYFLSYKILDIKEQSQYFNNISVNTQCYICGPKPMMEASKVVLGSIGISEDQIYTEKFVYASKKLTGYTNHVEILNPNQTSFSVDTSETILEASIRNRKELSHACKMGQCGTCKLKLIEGEVTWQNRDEISLLQHEIDQGFILPCVCKPCTNLKLRV</sequence>
<feature type="domain" description="FAD-binding FR-type" evidence="3">
    <location>
        <begin position="294"/>
        <end position="396"/>
    </location>
</feature>
<dbReference type="InterPro" id="IPR001041">
    <property type="entry name" value="2Fe-2S_ferredoxin-type"/>
</dbReference>
<dbReference type="InterPro" id="IPR017938">
    <property type="entry name" value="Riboflavin_synthase-like_b-brl"/>
</dbReference>
<dbReference type="PANTHER" id="PTHR47354">
    <property type="entry name" value="NADH OXIDOREDUCTASE HCR"/>
    <property type="match status" value="1"/>
</dbReference>
<evidence type="ECO:0000256" key="1">
    <source>
        <dbReference type="SAM" id="Phobius"/>
    </source>
</evidence>
<dbReference type="Proteomes" id="UP001597344">
    <property type="component" value="Unassembled WGS sequence"/>
</dbReference>
<accession>A0ABW5AYT8</accession>
<feature type="transmembrane region" description="Helical" evidence="1">
    <location>
        <begin position="183"/>
        <end position="205"/>
    </location>
</feature>
<keyword evidence="1" id="KW-1133">Transmembrane helix</keyword>
<keyword evidence="4" id="KW-0560">Oxidoreductase</keyword>
<dbReference type="EMBL" id="JBHUHY010000016">
    <property type="protein sequence ID" value="MFD2188158.1"/>
    <property type="molecule type" value="Genomic_DNA"/>
</dbReference>
<dbReference type="PRINTS" id="PR00371">
    <property type="entry name" value="FPNCR"/>
</dbReference>
<dbReference type="InterPro" id="IPR036010">
    <property type="entry name" value="2Fe-2S_ferredoxin-like_sf"/>
</dbReference>
<evidence type="ECO:0000259" key="3">
    <source>
        <dbReference type="PROSITE" id="PS51384"/>
    </source>
</evidence>
<dbReference type="InterPro" id="IPR001433">
    <property type="entry name" value="OxRdtase_FAD/NAD-bd"/>
</dbReference>
<dbReference type="Pfam" id="PF00487">
    <property type="entry name" value="FA_desaturase"/>
    <property type="match status" value="1"/>
</dbReference>
<dbReference type="Pfam" id="PF00970">
    <property type="entry name" value="FAD_binding_6"/>
    <property type="match status" value="1"/>
</dbReference>
<dbReference type="InterPro" id="IPR017927">
    <property type="entry name" value="FAD-bd_FR_type"/>
</dbReference>
<dbReference type="PRINTS" id="PR00410">
    <property type="entry name" value="PHEHYDRXLASE"/>
</dbReference>
<evidence type="ECO:0000313" key="4">
    <source>
        <dbReference type="EMBL" id="MFD2188158.1"/>
    </source>
</evidence>
<dbReference type="Gene3D" id="3.40.50.80">
    <property type="entry name" value="Nucleotide-binding domain of ferredoxin-NADP reductase (FNR) module"/>
    <property type="match status" value="1"/>
</dbReference>
<feature type="domain" description="2Fe-2S ferredoxin-type" evidence="2">
    <location>
        <begin position="529"/>
        <end position="616"/>
    </location>
</feature>
<dbReference type="InterPro" id="IPR008333">
    <property type="entry name" value="Cbr1-like_FAD-bd_dom"/>
</dbReference>
<dbReference type="InterPro" id="IPR050415">
    <property type="entry name" value="MRET"/>
</dbReference>
<protein>
    <submittedName>
        <fullName evidence="4">Fatty acid desaturase</fullName>
        <ecNumber evidence="4">1.14.19.-</ecNumber>
    </submittedName>
</protein>
<dbReference type="SUPFAM" id="SSF54292">
    <property type="entry name" value="2Fe-2S ferredoxin-like"/>
    <property type="match status" value="1"/>
</dbReference>
<gene>
    <name evidence="4" type="ORF">ACFSJT_15245</name>
</gene>
<dbReference type="Gene3D" id="2.40.30.10">
    <property type="entry name" value="Translation factors"/>
    <property type="match status" value="1"/>
</dbReference>
<dbReference type="Pfam" id="PF00111">
    <property type="entry name" value="Fer2"/>
    <property type="match status" value="1"/>
</dbReference>
<dbReference type="EC" id="1.14.19.-" evidence="4"/>
<feature type="transmembrane region" description="Helical" evidence="1">
    <location>
        <begin position="43"/>
        <end position="60"/>
    </location>
</feature>
<dbReference type="InterPro" id="IPR012675">
    <property type="entry name" value="Beta-grasp_dom_sf"/>
</dbReference>
<dbReference type="InterPro" id="IPR006058">
    <property type="entry name" value="2Fe2S_fd_BS"/>
</dbReference>
<proteinExistence type="predicted"/>
<dbReference type="Pfam" id="PF00175">
    <property type="entry name" value="NAD_binding_1"/>
    <property type="match status" value="1"/>
</dbReference>
<dbReference type="PANTHER" id="PTHR47354:SF5">
    <property type="entry name" value="PROTEIN RFBI"/>
    <property type="match status" value="1"/>
</dbReference>
<dbReference type="PROSITE" id="PS00197">
    <property type="entry name" value="2FE2S_FER_1"/>
    <property type="match status" value="1"/>
</dbReference>
<reference evidence="5" key="1">
    <citation type="journal article" date="2019" name="Int. J. Syst. Evol. Microbiol.">
        <title>The Global Catalogue of Microorganisms (GCM) 10K type strain sequencing project: providing services to taxonomists for standard genome sequencing and annotation.</title>
        <authorList>
            <consortium name="The Broad Institute Genomics Platform"/>
            <consortium name="The Broad Institute Genome Sequencing Center for Infectious Disease"/>
            <person name="Wu L."/>
            <person name="Ma J."/>
        </authorList>
    </citation>
    <scope>NUCLEOTIDE SEQUENCE [LARGE SCALE GENOMIC DNA]</scope>
    <source>
        <strain evidence="5">DT92</strain>
    </source>
</reference>
<feature type="transmembrane region" description="Helical" evidence="1">
    <location>
        <begin position="81"/>
        <end position="103"/>
    </location>
</feature>
<dbReference type="RefSeq" id="WP_378321176.1">
    <property type="nucleotide sequence ID" value="NZ_JBHUHY010000016.1"/>
</dbReference>
<feature type="transmembrane region" description="Helical" evidence="1">
    <location>
        <begin position="160"/>
        <end position="177"/>
    </location>
</feature>
<dbReference type="PROSITE" id="PS51085">
    <property type="entry name" value="2FE2S_FER_2"/>
    <property type="match status" value="1"/>
</dbReference>
<keyword evidence="1" id="KW-0472">Membrane</keyword>
<keyword evidence="5" id="KW-1185">Reference proteome</keyword>
<dbReference type="PROSITE" id="PS51384">
    <property type="entry name" value="FAD_FR"/>
    <property type="match status" value="1"/>
</dbReference>
<evidence type="ECO:0000259" key="2">
    <source>
        <dbReference type="PROSITE" id="PS51085"/>
    </source>
</evidence>
<dbReference type="Gene3D" id="3.10.20.30">
    <property type="match status" value="1"/>
</dbReference>
<evidence type="ECO:0000313" key="5">
    <source>
        <dbReference type="Proteomes" id="UP001597344"/>
    </source>
</evidence>
<dbReference type="SUPFAM" id="SSF63380">
    <property type="entry name" value="Riboflavin synthase domain-like"/>
    <property type="match status" value="1"/>
</dbReference>
<name>A0ABW5AYT8_9FLAO</name>
<dbReference type="InterPro" id="IPR005804">
    <property type="entry name" value="FA_desaturase_dom"/>
</dbReference>
<feature type="transmembrane region" description="Helical" evidence="1">
    <location>
        <begin position="123"/>
        <end position="139"/>
    </location>
</feature>
<comment type="caution">
    <text evidence="4">The sequence shown here is derived from an EMBL/GenBank/DDBJ whole genome shotgun (WGS) entry which is preliminary data.</text>
</comment>
<dbReference type="InterPro" id="IPR039261">
    <property type="entry name" value="FNR_nucleotide-bd"/>
</dbReference>
<keyword evidence="1" id="KW-0812">Transmembrane</keyword>
<dbReference type="SUPFAM" id="SSF52343">
    <property type="entry name" value="Ferredoxin reductase-like, C-terminal NADP-linked domain"/>
    <property type="match status" value="1"/>
</dbReference>
<dbReference type="GO" id="GO:0016491">
    <property type="term" value="F:oxidoreductase activity"/>
    <property type="evidence" value="ECO:0007669"/>
    <property type="project" value="UniProtKB-KW"/>
</dbReference>
<dbReference type="InterPro" id="IPR001709">
    <property type="entry name" value="Flavoprot_Pyr_Nucl_cyt_Rdtase"/>
</dbReference>
<organism evidence="4 5">
    <name type="scientific">Aquimarina celericrescens</name>
    <dbReference type="NCBI Taxonomy" id="1964542"/>
    <lineage>
        <taxon>Bacteria</taxon>
        <taxon>Pseudomonadati</taxon>
        <taxon>Bacteroidota</taxon>
        <taxon>Flavobacteriia</taxon>
        <taxon>Flavobacteriales</taxon>
        <taxon>Flavobacteriaceae</taxon>
        <taxon>Aquimarina</taxon>
    </lineage>
</organism>
<feature type="transmembrane region" description="Helical" evidence="1">
    <location>
        <begin position="14"/>
        <end position="37"/>
    </location>
</feature>